<dbReference type="EMBL" id="CM029052">
    <property type="protein sequence ID" value="KAG2555922.1"/>
    <property type="molecule type" value="Genomic_DNA"/>
</dbReference>
<proteinExistence type="inferred from homology"/>
<evidence type="ECO:0000259" key="2">
    <source>
        <dbReference type="Pfam" id="PF20241"/>
    </source>
</evidence>
<keyword evidence="1" id="KW-0652">Protein synthesis inhibitor</keyword>
<reference evidence="3" key="1">
    <citation type="submission" date="2020-05" db="EMBL/GenBank/DDBJ databases">
        <title>WGS assembly of Panicum virgatum.</title>
        <authorList>
            <person name="Lovell J.T."/>
            <person name="Jenkins J."/>
            <person name="Shu S."/>
            <person name="Juenger T.E."/>
            <person name="Schmutz J."/>
        </authorList>
    </citation>
    <scope>NUCLEOTIDE SEQUENCE</scope>
    <source>
        <strain evidence="3">AP13</strain>
    </source>
</reference>
<dbReference type="InterPro" id="IPR001574">
    <property type="entry name" value="Ribosome_inactivat_prot"/>
</dbReference>
<dbReference type="Pfam" id="PF00161">
    <property type="entry name" value="RIP"/>
    <property type="match status" value="2"/>
</dbReference>
<protein>
    <recommendedName>
        <fullName evidence="2">DUF6598 domain-containing protein</fullName>
    </recommendedName>
</protein>
<evidence type="ECO:0000313" key="3">
    <source>
        <dbReference type="EMBL" id="KAG2555922.1"/>
    </source>
</evidence>
<keyword evidence="1" id="KW-0800">Toxin</keyword>
<keyword evidence="1" id="KW-0611">Plant defense</keyword>
<dbReference type="InterPro" id="IPR046533">
    <property type="entry name" value="DUF6598"/>
</dbReference>
<evidence type="ECO:0000313" key="4">
    <source>
        <dbReference type="Proteomes" id="UP000823388"/>
    </source>
</evidence>
<comment type="similarity">
    <text evidence="1">Belongs to the ribosome-inactivating protein family.</text>
</comment>
<dbReference type="GO" id="GO:0090729">
    <property type="term" value="F:toxin activity"/>
    <property type="evidence" value="ECO:0007669"/>
    <property type="project" value="UniProtKB-KW"/>
</dbReference>
<organism evidence="3 4">
    <name type="scientific">Panicum virgatum</name>
    <name type="common">Blackwell switchgrass</name>
    <dbReference type="NCBI Taxonomy" id="38727"/>
    <lineage>
        <taxon>Eukaryota</taxon>
        <taxon>Viridiplantae</taxon>
        <taxon>Streptophyta</taxon>
        <taxon>Embryophyta</taxon>
        <taxon>Tracheophyta</taxon>
        <taxon>Spermatophyta</taxon>
        <taxon>Magnoliopsida</taxon>
        <taxon>Liliopsida</taxon>
        <taxon>Poales</taxon>
        <taxon>Poaceae</taxon>
        <taxon>PACMAD clade</taxon>
        <taxon>Panicoideae</taxon>
        <taxon>Panicodae</taxon>
        <taxon>Paniceae</taxon>
        <taxon>Panicinae</taxon>
        <taxon>Panicum</taxon>
        <taxon>Panicum sect. Hiantes</taxon>
    </lineage>
</organism>
<dbReference type="PANTHER" id="PTHR33453:SF37">
    <property type="entry name" value="RRNA N-GLYCOSYLASE"/>
    <property type="match status" value="1"/>
</dbReference>
<dbReference type="PANTHER" id="PTHR33453">
    <property type="match status" value="1"/>
</dbReference>
<dbReference type="GO" id="GO:0017148">
    <property type="term" value="P:negative regulation of translation"/>
    <property type="evidence" value="ECO:0007669"/>
    <property type="project" value="UniProtKB-KW"/>
</dbReference>
<comment type="caution">
    <text evidence="3">The sequence shown here is derived from an EMBL/GenBank/DDBJ whole genome shotgun (WGS) entry which is preliminary data.</text>
</comment>
<dbReference type="Proteomes" id="UP000823388">
    <property type="component" value="Chromosome 8N"/>
</dbReference>
<name>A0A8T0P6X1_PANVG</name>
<sequence>MMPGHLCEVVYTIGDELSFMSFMMELRRILANHPDHEDILDRHYDSNLSSTREHPLLPKQRAEQPARWLHIKLQVKEETSTTLLMRDDNLYICGFMNQQGVCYELLDDWDSEKLLPSEYNSKRLHWGVKYRTILDVADNEKAVKILGSIGQLDIRNFMVIAVSVLSHYPECWTDCGMNPRVALAGLILMVCECARMNAFYDSIADKWSESDKMDLRLDDVWKYVEMSYGLRKWKSRNYTEVPAPLRSLKAIYLVLNSRLPLGLGGEYGSNSRPRVELLTMRADLGVVGTKIIVYDGKRGQVIYTKREQGKQEMVDLVLTGPNIGISALGCFAIKVDIPGTATAGSSRGDAGGPIEWEWDCYDPAEVGDKPKTVTRTISSSGPGRNVEVTYAVMPDALEATVQVKLRLKDEHSHSVHGNIKARPRPHIADFKAWSVVLFRRTKGMGQRFSPTDSRFLQLARSVVGVPRGRELHIEVDLQIETSNIQGCKPLKVHFYFEAGQNHWRSLVNGDEIEVNVTWYPADPDRQAQTHQIMPQRRPDVSYIIGDEGGFSRFIEGLRNTVADHPSRREDVLDNLDPSKRDHPVMISEERLRWLEIKLQVQGEETSTTLAVQADSLEVIGFMNQKGNWYELYRRRLPGNYKSQLLDWGTSLRESSNYTEILGAENKEEVVEILKSARLGKTFAADAVRVLSHYTAVADGDNPSSGGARIELQEGISSSSSSSCLPFPRSFFSNLQRRLRRGSMEFPVTRGARASPDPPLYPLRLALVGLSVMVCQSARMNRLHDAIAGGWETGARFTTQLLDYIENWEEISRALLVWKDHSYEAWIKDERLERIGIKSPEEALDVVHLVCRVPIRGKELERSVAVVEEPAAGWSRRAWSLRQIRLFNCFPPFLVTNQHYRSCAPCVFCCQIHPLPFRFRLYLFFFHKSNRACRPVELAYV</sequence>
<dbReference type="Gene3D" id="3.40.420.10">
    <property type="entry name" value="Ricin (A subunit), domain 1"/>
    <property type="match status" value="2"/>
</dbReference>
<gene>
    <name evidence="3" type="ORF">PVAP13_8NG086601</name>
</gene>
<accession>A0A8T0P6X1</accession>
<dbReference type="InterPro" id="IPR036041">
    <property type="entry name" value="Ribosome-inact_prot_sf"/>
</dbReference>
<comment type="catalytic activity">
    <reaction evidence="1">
        <text>Endohydrolysis of the N-glycosidic bond at one specific adenosine on the 28S rRNA.</text>
        <dbReference type="EC" id="3.2.2.22"/>
    </reaction>
</comment>
<evidence type="ECO:0000256" key="1">
    <source>
        <dbReference type="RuleBase" id="RU004915"/>
    </source>
</evidence>
<dbReference type="AlphaFoldDB" id="A0A8T0P6X1"/>
<dbReference type="InterPro" id="IPR016138">
    <property type="entry name" value="Ribosome_inactivat_prot_sub1"/>
</dbReference>
<dbReference type="Pfam" id="PF20241">
    <property type="entry name" value="DUF6598"/>
    <property type="match status" value="1"/>
</dbReference>
<dbReference type="SUPFAM" id="SSF56371">
    <property type="entry name" value="Ribosome inactivating proteins (RIP)"/>
    <property type="match status" value="2"/>
</dbReference>
<dbReference type="GO" id="GO:0006952">
    <property type="term" value="P:defense response"/>
    <property type="evidence" value="ECO:0007669"/>
    <property type="project" value="UniProtKB-KW"/>
</dbReference>
<feature type="domain" description="DUF6598" evidence="2">
    <location>
        <begin position="284"/>
        <end position="516"/>
    </location>
</feature>
<keyword evidence="1" id="KW-0378">Hydrolase</keyword>
<keyword evidence="4" id="KW-1185">Reference proteome</keyword>
<dbReference type="GO" id="GO:0030598">
    <property type="term" value="F:rRNA N-glycosylase activity"/>
    <property type="evidence" value="ECO:0007669"/>
    <property type="project" value="UniProtKB-EC"/>
</dbReference>